<name>A0A060QCI4_9PROT</name>
<evidence type="ECO:0000256" key="1">
    <source>
        <dbReference type="ARBA" id="ARBA00005329"/>
    </source>
</evidence>
<gene>
    <name evidence="13" type="ORF">ASAP_0799</name>
</gene>
<keyword evidence="4 7" id="KW-0479">Metal-binding</keyword>
<comment type="function">
    <text evidence="7">Has an organic peroxide-dependent peroxidase activity.</text>
</comment>
<dbReference type="Gene3D" id="1.20.1280.120">
    <property type="match status" value="1"/>
</dbReference>
<dbReference type="InterPro" id="IPR018028">
    <property type="entry name" value="Catalase"/>
</dbReference>
<dbReference type="SUPFAM" id="SSF56634">
    <property type="entry name" value="Heme-dependent catalase-like"/>
    <property type="match status" value="1"/>
</dbReference>
<evidence type="ECO:0000256" key="7">
    <source>
        <dbReference type="PIRNR" id="PIRNR000296"/>
    </source>
</evidence>
<dbReference type="Proteomes" id="UP000027583">
    <property type="component" value="Unassembled WGS sequence"/>
</dbReference>
<evidence type="ECO:0000256" key="10">
    <source>
        <dbReference type="SAM" id="MobiDB-lite"/>
    </source>
</evidence>
<keyword evidence="11" id="KW-1133">Transmembrane helix</keyword>
<proteinExistence type="inferred from homology"/>
<comment type="caution">
    <text evidence="13">The sequence shown here is derived from an EMBL/GenBank/DDBJ whole genome shotgun (WGS) entry which is preliminary data.</text>
</comment>
<keyword evidence="2 7" id="KW-0575">Peroxidase</keyword>
<evidence type="ECO:0000256" key="11">
    <source>
        <dbReference type="SAM" id="Phobius"/>
    </source>
</evidence>
<feature type="active site" evidence="8">
    <location>
        <position position="64"/>
    </location>
</feature>
<evidence type="ECO:0000256" key="3">
    <source>
        <dbReference type="ARBA" id="ARBA00022617"/>
    </source>
</evidence>
<dbReference type="GO" id="GO:0042744">
    <property type="term" value="P:hydrogen peroxide catabolic process"/>
    <property type="evidence" value="ECO:0007669"/>
    <property type="project" value="TreeGrafter"/>
</dbReference>
<dbReference type="GO" id="GO:0020037">
    <property type="term" value="F:heme binding"/>
    <property type="evidence" value="ECO:0007669"/>
    <property type="project" value="InterPro"/>
</dbReference>
<keyword evidence="5 7" id="KW-0560">Oxidoreductase</keyword>
<feature type="binding site" description="axial binding residue" evidence="9">
    <location>
        <position position="330"/>
    </location>
    <ligand>
        <name>heme</name>
        <dbReference type="ChEBI" id="CHEBI:30413"/>
    </ligand>
    <ligandPart>
        <name>Fe</name>
        <dbReference type="ChEBI" id="CHEBI:18248"/>
    </ligandPart>
</feature>
<evidence type="ECO:0000256" key="5">
    <source>
        <dbReference type="ARBA" id="ARBA00023002"/>
    </source>
</evidence>
<dbReference type="EC" id="1.11.1.-" evidence="7"/>
<comment type="cofactor">
    <cofactor evidence="7">
        <name>heme</name>
        <dbReference type="ChEBI" id="CHEBI:30413"/>
    </cofactor>
</comment>
<evidence type="ECO:0000256" key="6">
    <source>
        <dbReference type="ARBA" id="ARBA00023004"/>
    </source>
</evidence>
<dbReference type="GO" id="GO:0042542">
    <property type="term" value="P:response to hydrogen peroxide"/>
    <property type="evidence" value="ECO:0007669"/>
    <property type="project" value="TreeGrafter"/>
</dbReference>
<dbReference type="PROSITE" id="PS51402">
    <property type="entry name" value="CATALASE_3"/>
    <property type="match status" value="1"/>
</dbReference>
<keyword evidence="3 7" id="KW-0349">Heme</keyword>
<evidence type="ECO:0000313" key="14">
    <source>
        <dbReference type="Proteomes" id="UP000027583"/>
    </source>
</evidence>
<dbReference type="InterPro" id="IPR011614">
    <property type="entry name" value="Catalase_core"/>
</dbReference>
<dbReference type="InterPro" id="IPR024168">
    <property type="entry name" value="Catalase_SrpA-type_pred"/>
</dbReference>
<reference evidence="13 14" key="2">
    <citation type="journal article" date="2014" name="PLoS ONE">
        <title>Evolution of mitochondria reconstructed from the energy metabolism of living bacteria.</title>
        <authorList>
            <person name="Degli Esposti M."/>
            <person name="Chouaia B."/>
            <person name="Comandatore F."/>
            <person name="Crotti E."/>
            <person name="Sassera D."/>
            <person name="Lievens P.M."/>
            <person name="Daffonchio D."/>
            <person name="Bandi C."/>
        </authorList>
    </citation>
    <scope>NUCLEOTIDE SEQUENCE [LARGE SCALE GENOMIC DNA]</scope>
    <source>
        <strain evidence="13 14">SF2.1</strain>
    </source>
</reference>
<keyword evidence="11" id="KW-0472">Membrane</keyword>
<evidence type="ECO:0000256" key="2">
    <source>
        <dbReference type="ARBA" id="ARBA00022559"/>
    </source>
</evidence>
<reference evidence="13 14" key="1">
    <citation type="journal article" date="2014" name="Genome Biol. Evol.">
        <title>Acetic acid bacteria genomes reveal functional traits for adaptation to life in insect guts.</title>
        <authorList>
            <person name="Chouaia B."/>
            <person name="Gaiarsa S."/>
            <person name="Crotti E."/>
            <person name="Comandatore F."/>
            <person name="Degli Esposti M."/>
            <person name="Ricci I."/>
            <person name="Alma A."/>
            <person name="Favia G."/>
            <person name="Bandi C."/>
            <person name="Daffonchio D."/>
        </authorList>
    </citation>
    <scope>NUCLEOTIDE SEQUENCE [LARGE SCALE GENOMIC DNA]</scope>
    <source>
        <strain evidence="13 14">SF2.1</strain>
    </source>
</reference>
<evidence type="ECO:0000256" key="8">
    <source>
        <dbReference type="PIRSR" id="PIRSR000296-1"/>
    </source>
</evidence>
<organism evidence="13 14">
    <name type="scientific">Asaia bogorensis</name>
    <dbReference type="NCBI Taxonomy" id="91915"/>
    <lineage>
        <taxon>Bacteria</taxon>
        <taxon>Pseudomonadati</taxon>
        <taxon>Pseudomonadota</taxon>
        <taxon>Alphaproteobacteria</taxon>
        <taxon>Acetobacterales</taxon>
        <taxon>Acetobacteraceae</taxon>
        <taxon>Asaia</taxon>
    </lineage>
</organism>
<evidence type="ECO:0000256" key="9">
    <source>
        <dbReference type="PIRSR" id="PIRSR000296-2"/>
    </source>
</evidence>
<dbReference type="PANTHER" id="PTHR11465">
    <property type="entry name" value="CATALASE"/>
    <property type="match status" value="1"/>
</dbReference>
<evidence type="ECO:0000259" key="12">
    <source>
        <dbReference type="SMART" id="SM01060"/>
    </source>
</evidence>
<sequence length="361" mass="38467">MADKASSPSSGAWRWLGVASLPCLLAIGFAVAGGWLSPHRVTQNTLLGALQSVDGHHPGFRRNHAKGVCVTGWFEGNGAAATYSTAPFFEAGRVPVIGRFALAGGMPYQGDAPGKVRSLALSLEAPDGQEWRMGVNDIPVFPVRTPAEFQSLQIAVRPDPATGKPEPARVQAFKASHPWLAEAGAALAKRPITPGFENDRYNSLDSFLLHDAKGGTTPMRFALRPAENVVTTPLTGDDALFEQLAAAMSAHPLRWTLVLTLAGPGDAINDPSRAWSAQDRQIEAGTLTLDRIESEETGPCTGITTYDPLILPQGISASDDPVLQARSAAYMRSFAERSREPVPQPAVTPTTLEQKMPEKAS</sequence>
<dbReference type="Pfam" id="PF00199">
    <property type="entry name" value="Catalase"/>
    <property type="match status" value="1"/>
</dbReference>
<dbReference type="SMART" id="SM01060">
    <property type="entry name" value="Catalase"/>
    <property type="match status" value="1"/>
</dbReference>
<protein>
    <recommendedName>
        <fullName evidence="7">Catalase-related peroxidase</fullName>
        <ecNumber evidence="7">1.11.1.-</ecNumber>
    </recommendedName>
</protein>
<dbReference type="GO" id="GO:0005737">
    <property type="term" value="C:cytoplasm"/>
    <property type="evidence" value="ECO:0007669"/>
    <property type="project" value="TreeGrafter"/>
</dbReference>
<dbReference type="eggNOG" id="COG0753">
    <property type="taxonomic scope" value="Bacteria"/>
</dbReference>
<dbReference type="PIRSF" id="PIRSF000296">
    <property type="entry name" value="SrpA"/>
    <property type="match status" value="1"/>
</dbReference>
<evidence type="ECO:0000313" key="13">
    <source>
        <dbReference type="EMBL" id="CDG38844.1"/>
    </source>
</evidence>
<dbReference type="RefSeq" id="WP_035443994.1">
    <property type="nucleotide sequence ID" value="NZ_CBLX010000004.1"/>
</dbReference>
<comment type="similarity">
    <text evidence="1 7">Belongs to the catalase family.</text>
</comment>
<dbReference type="GO" id="GO:0046872">
    <property type="term" value="F:metal ion binding"/>
    <property type="evidence" value="ECO:0007669"/>
    <property type="project" value="UniProtKB-KW"/>
</dbReference>
<feature type="region of interest" description="Disordered" evidence="10">
    <location>
        <begin position="334"/>
        <end position="361"/>
    </location>
</feature>
<dbReference type="EMBL" id="CBLX010000004">
    <property type="protein sequence ID" value="CDG38844.1"/>
    <property type="molecule type" value="Genomic_DNA"/>
</dbReference>
<keyword evidence="11" id="KW-0812">Transmembrane</keyword>
<feature type="transmembrane region" description="Helical" evidence="11">
    <location>
        <begin position="12"/>
        <end position="36"/>
    </location>
</feature>
<keyword evidence="6 7" id="KW-0408">Iron</keyword>
<evidence type="ECO:0000256" key="4">
    <source>
        <dbReference type="ARBA" id="ARBA00022723"/>
    </source>
</evidence>
<dbReference type="AlphaFoldDB" id="A0A060QCI4"/>
<dbReference type="PANTHER" id="PTHR11465:SF9">
    <property type="entry name" value="CATALASE"/>
    <property type="match status" value="1"/>
</dbReference>
<feature type="domain" description="Catalase core" evidence="12">
    <location>
        <begin position="24"/>
        <end position="356"/>
    </location>
</feature>
<dbReference type="Gene3D" id="2.40.180.10">
    <property type="entry name" value="Catalase core domain"/>
    <property type="match status" value="1"/>
</dbReference>
<dbReference type="GO" id="GO:0004096">
    <property type="term" value="F:catalase activity"/>
    <property type="evidence" value="ECO:0007669"/>
    <property type="project" value="InterPro"/>
</dbReference>
<dbReference type="InterPro" id="IPR020835">
    <property type="entry name" value="Catalase_sf"/>
</dbReference>
<accession>A0A060QCI4</accession>
<dbReference type="CDD" id="cd08153">
    <property type="entry name" value="srpA_like"/>
    <property type="match status" value="1"/>
</dbReference>